<feature type="signal peptide" evidence="2">
    <location>
        <begin position="1"/>
        <end position="31"/>
    </location>
</feature>
<proteinExistence type="predicted"/>
<dbReference type="PANTHER" id="PTHR43308:SF5">
    <property type="entry name" value="S-LAYER PROTEIN _ PEPTIDOGLYCAN ENDO-BETA-N-ACETYLGLUCOSAMINIDASE"/>
    <property type="match status" value="1"/>
</dbReference>
<dbReference type="PROSITE" id="PS51272">
    <property type="entry name" value="SLH"/>
    <property type="match status" value="3"/>
</dbReference>
<feature type="domain" description="SLH" evidence="3">
    <location>
        <begin position="155"/>
        <end position="214"/>
    </location>
</feature>
<evidence type="ECO:0000313" key="4">
    <source>
        <dbReference type="EMBL" id="MET3684428.1"/>
    </source>
</evidence>
<keyword evidence="1 2" id="KW-0732">Signal</keyword>
<dbReference type="EMBL" id="JBEPMX010000019">
    <property type="protein sequence ID" value="MET3684428.1"/>
    <property type="molecule type" value="Genomic_DNA"/>
</dbReference>
<comment type="caution">
    <text evidence="4">The sequence shown here is derived from an EMBL/GenBank/DDBJ whole genome shotgun (WGS) entry which is preliminary data.</text>
</comment>
<keyword evidence="5" id="KW-1185">Reference proteome</keyword>
<sequence length="714" mass="76094">MAYNPKSYRKFIVAASSTALVAAAVAPTVSADVTEFSDVNEDTRHADQINYLLENSITEGYPDGTFKPESSMTRGEAAILVANALDLEAGNVDALPFNDLGEQSAGAVAALYEKGVTEGKSETEFGTNDQVTRAEMAAFIVRGFELSTDVTDQELPDGDYYNSLYDEVNSLVYHDYADGYPDGTFRGEEEITRGDFAYFLATTHQGETTPVETAVATKDTYFPTTNAEVNAFSAVNFLDNNGDVVAVDDMSQFSISDSKGYFSTDGSLSSDFETDGIPDDDANSTTTVTINDEDGNQLGQFDVEIVLGSNFKEIQKGAILNSDNNEVDYVTLDSSFTFDITQAVKYSGEVIGDDDGESISLTEFSDANISSSDNSVFVVNNEGVITPISKGTANLVVEWNDQTFQHEVEVKATPELDSLELNQDVDSITVKDDTETTNLADLDSFITAKDQHGEKIDLANINAELFSSDESVIKVTDGVITLADNVEDGATAELTVRSGDLVKVFPITVDTGIDTAAELHDSIESTTSTSASITLDGDIELDEPLQLSKGLTLDGNGHSLDQGVEITASDVQIEKLTADYMVINDSDVNNVTITESTATSNLATVAIGSNNLNQGGTITITNNTTEDGSIGLYPAEGLGVDDVTIEGNSIAVSSETEATEGIWLAFADDVSADAQSFADTLKANNTIDVTNLTNSVKIVSDYDGTASTVFPIDE</sequence>
<dbReference type="PANTHER" id="PTHR43308">
    <property type="entry name" value="OUTER MEMBRANE PROTEIN ALPHA-RELATED"/>
    <property type="match status" value="1"/>
</dbReference>
<dbReference type="InterPro" id="IPR051465">
    <property type="entry name" value="Cell_Envelope_Struct_Comp"/>
</dbReference>
<dbReference type="RefSeq" id="WP_354221775.1">
    <property type="nucleotide sequence ID" value="NZ_JBEPMX010000019.1"/>
</dbReference>
<reference evidence="4 5" key="1">
    <citation type="submission" date="2024-06" db="EMBL/GenBank/DDBJ databases">
        <title>Genomic Encyclopedia of Type Strains, Phase IV (KMG-IV): sequencing the most valuable type-strain genomes for metagenomic binning, comparative biology and taxonomic classification.</title>
        <authorList>
            <person name="Goeker M."/>
        </authorList>
    </citation>
    <scope>NUCLEOTIDE SEQUENCE [LARGE SCALE GENOMIC DNA]</scope>
    <source>
        <strain evidence="4 5">DSM 23520</strain>
    </source>
</reference>
<evidence type="ECO:0000313" key="5">
    <source>
        <dbReference type="Proteomes" id="UP001549167"/>
    </source>
</evidence>
<dbReference type="Proteomes" id="UP001549167">
    <property type="component" value="Unassembled WGS sequence"/>
</dbReference>
<name>A0ABV2KXV9_9BACI</name>
<feature type="chain" id="PRO_5045886133" description="SLH domain-containing protein" evidence="2">
    <location>
        <begin position="32"/>
        <end position="714"/>
    </location>
</feature>
<organism evidence="4 5">
    <name type="scientific">Alkalibacillus flavidus</name>
    <dbReference type="NCBI Taxonomy" id="546021"/>
    <lineage>
        <taxon>Bacteria</taxon>
        <taxon>Bacillati</taxon>
        <taxon>Bacillota</taxon>
        <taxon>Bacilli</taxon>
        <taxon>Bacillales</taxon>
        <taxon>Bacillaceae</taxon>
        <taxon>Alkalibacillus</taxon>
    </lineage>
</organism>
<feature type="domain" description="SLH" evidence="3">
    <location>
        <begin position="96"/>
        <end position="154"/>
    </location>
</feature>
<evidence type="ECO:0000256" key="1">
    <source>
        <dbReference type="ARBA" id="ARBA00022729"/>
    </source>
</evidence>
<protein>
    <recommendedName>
        <fullName evidence="3">SLH domain-containing protein</fullName>
    </recommendedName>
</protein>
<dbReference type="InterPro" id="IPR011050">
    <property type="entry name" value="Pectin_lyase_fold/virulence"/>
</dbReference>
<dbReference type="Pfam" id="PF00395">
    <property type="entry name" value="SLH"/>
    <property type="match status" value="3"/>
</dbReference>
<accession>A0ABV2KXV9</accession>
<gene>
    <name evidence="4" type="ORF">ABID56_002565</name>
</gene>
<dbReference type="InterPro" id="IPR001119">
    <property type="entry name" value="SLH_dom"/>
</dbReference>
<evidence type="ECO:0000259" key="3">
    <source>
        <dbReference type="PROSITE" id="PS51272"/>
    </source>
</evidence>
<feature type="domain" description="SLH" evidence="3">
    <location>
        <begin position="32"/>
        <end position="95"/>
    </location>
</feature>
<evidence type="ECO:0000256" key="2">
    <source>
        <dbReference type="SAM" id="SignalP"/>
    </source>
</evidence>
<dbReference type="SUPFAM" id="SSF51126">
    <property type="entry name" value="Pectin lyase-like"/>
    <property type="match status" value="1"/>
</dbReference>